<reference evidence="3 4" key="1">
    <citation type="journal article" date="2019" name="Emerg. Microbes Infect.">
        <title>Comprehensive subspecies identification of 175 nontuberculous mycobacteria species based on 7547 genomic profiles.</title>
        <authorList>
            <person name="Matsumoto Y."/>
            <person name="Kinjo T."/>
            <person name="Motooka D."/>
            <person name="Nabeya D."/>
            <person name="Jung N."/>
            <person name="Uechi K."/>
            <person name="Horii T."/>
            <person name="Iida T."/>
            <person name="Fujita J."/>
            <person name="Nakamura S."/>
        </authorList>
    </citation>
    <scope>NUCLEOTIDE SEQUENCE [LARGE SCALE GENOMIC DNA]</scope>
    <source>
        <strain evidence="3 4">JCM 30396</strain>
    </source>
</reference>
<dbReference type="RefSeq" id="WP_163746917.1">
    <property type="nucleotide sequence ID" value="NZ_AP022596.1"/>
</dbReference>
<protein>
    <recommendedName>
        <fullName evidence="5">PE family protein</fullName>
    </recommendedName>
</protein>
<evidence type="ECO:0000256" key="1">
    <source>
        <dbReference type="SAM" id="MobiDB-lite"/>
    </source>
</evidence>
<evidence type="ECO:0008006" key="5">
    <source>
        <dbReference type="Google" id="ProtNLM"/>
    </source>
</evidence>
<feature type="compositionally biased region" description="Low complexity" evidence="1">
    <location>
        <begin position="41"/>
        <end position="86"/>
    </location>
</feature>
<feature type="signal peptide" evidence="2">
    <location>
        <begin position="1"/>
        <end position="33"/>
    </location>
</feature>
<keyword evidence="4" id="KW-1185">Reference proteome</keyword>
<organism evidence="3 4">
    <name type="scientific">Mycolicibacterium helvum</name>
    <dbReference type="NCBI Taxonomy" id="1534349"/>
    <lineage>
        <taxon>Bacteria</taxon>
        <taxon>Bacillati</taxon>
        <taxon>Actinomycetota</taxon>
        <taxon>Actinomycetes</taxon>
        <taxon>Mycobacteriales</taxon>
        <taxon>Mycobacteriaceae</taxon>
        <taxon>Mycolicibacterium</taxon>
    </lineage>
</organism>
<evidence type="ECO:0000313" key="3">
    <source>
        <dbReference type="EMBL" id="BBY63233.1"/>
    </source>
</evidence>
<dbReference type="AlphaFoldDB" id="A0A7I7T2U1"/>
<dbReference type="KEGG" id="mhev:MHEL_14760"/>
<evidence type="ECO:0000313" key="4">
    <source>
        <dbReference type="Proteomes" id="UP000467148"/>
    </source>
</evidence>
<name>A0A7I7T2U1_9MYCO</name>
<gene>
    <name evidence="3" type="ORF">MHEL_14760</name>
</gene>
<proteinExistence type="predicted"/>
<feature type="region of interest" description="Disordered" evidence="1">
    <location>
        <begin position="41"/>
        <end position="93"/>
    </location>
</feature>
<dbReference type="Proteomes" id="UP000467148">
    <property type="component" value="Chromosome"/>
</dbReference>
<accession>A0A7I7T2U1</accession>
<feature type="chain" id="PRO_5038350383" description="PE family protein" evidence="2">
    <location>
        <begin position="34"/>
        <end position="317"/>
    </location>
</feature>
<dbReference type="EMBL" id="AP022596">
    <property type="protein sequence ID" value="BBY63233.1"/>
    <property type="molecule type" value="Genomic_DNA"/>
</dbReference>
<sequence length="317" mass="31504">MVTRAKHGRRRPSAVRTWLGAGVLAVGVGTALAAAPGVAQADTGDHSAAGSASASKHDAGPSAGSKRAVGVAAAASRKPAATARPSQATGKPAAAGLAVIGPTTSQTRESSATVNTPIGPITVLLSATIPIPFTNGPAAINVKATTPIGNAEGSLAGSQTVIAGLPPVNEIALNEGNLVVPPQVAFLVSATGAAVTGGLSLSNSANSFASAVHHGDLGGALQTLISAAPNFANAVLFGHQTLTIPLVSSIDQQAQSVELHVPFGGWFAPLRPLSVSWSTYTYVDETGVAYKVDGGNLEFAGTKFGGVVPAFVNLFVR</sequence>
<evidence type="ECO:0000256" key="2">
    <source>
        <dbReference type="SAM" id="SignalP"/>
    </source>
</evidence>
<keyword evidence="2" id="KW-0732">Signal</keyword>